<comment type="caution">
    <text evidence="1">The sequence shown here is derived from an EMBL/GenBank/DDBJ whole genome shotgun (WGS) entry which is preliminary data.</text>
</comment>
<protein>
    <submittedName>
        <fullName evidence="1">Uncharacterized protein</fullName>
    </submittedName>
</protein>
<name>A0A5J5GGF8_9BACL</name>
<gene>
    <name evidence="1" type="ORF">F4V43_02090</name>
</gene>
<evidence type="ECO:0000313" key="2">
    <source>
        <dbReference type="Proteomes" id="UP000367750"/>
    </source>
</evidence>
<accession>A0A5J5GGF8</accession>
<keyword evidence="2" id="KW-1185">Reference proteome</keyword>
<dbReference type="AlphaFoldDB" id="A0A5J5GGF8"/>
<dbReference type="RefSeq" id="WP_150456589.1">
    <property type="nucleotide sequence ID" value="NZ_VYKK01000004.1"/>
</dbReference>
<sequence>MIFSRKATHDDFLIEDEKWAKLLHPEVRSEFSYGSKSKAVFIYNQYNGCGIQRAKETIDQYEKFIAAWDDLNDNKEVFIQY</sequence>
<dbReference type="Proteomes" id="UP000367750">
    <property type="component" value="Unassembled WGS sequence"/>
</dbReference>
<dbReference type="EMBL" id="VYKK01000004">
    <property type="protein sequence ID" value="KAA9007299.1"/>
    <property type="molecule type" value="Genomic_DNA"/>
</dbReference>
<proteinExistence type="predicted"/>
<organism evidence="1 2">
    <name type="scientific">Paenibacillus spiritus</name>
    <dbReference type="NCBI Taxonomy" id="2496557"/>
    <lineage>
        <taxon>Bacteria</taxon>
        <taxon>Bacillati</taxon>
        <taxon>Bacillota</taxon>
        <taxon>Bacilli</taxon>
        <taxon>Bacillales</taxon>
        <taxon>Paenibacillaceae</taxon>
        <taxon>Paenibacillus</taxon>
    </lineage>
</organism>
<evidence type="ECO:0000313" key="1">
    <source>
        <dbReference type="EMBL" id="KAA9007299.1"/>
    </source>
</evidence>
<dbReference type="OrthoDB" id="9961053at2"/>
<reference evidence="1 2" key="1">
    <citation type="submission" date="2019-09" db="EMBL/GenBank/DDBJ databases">
        <title>Bacillus ochoae sp. nov., Paenibacillus whitsoniae sp. nov., Paenibacillus spiritus sp. nov. Isolated from the Mars Exploration Rover during spacecraft assembly.</title>
        <authorList>
            <person name="Seuylemezian A."/>
            <person name="Vaishampayan P."/>
        </authorList>
    </citation>
    <scope>NUCLEOTIDE SEQUENCE [LARGE SCALE GENOMIC DNA]</scope>
    <source>
        <strain evidence="1 2">MER_111</strain>
    </source>
</reference>